<dbReference type="AlphaFoldDB" id="A0A1J4J3X7"/>
<feature type="compositionally biased region" description="Polar residues" evidence="1">
    <location>
        <begin position="637"/>
        <end position="693"/>
    </location>
</feature>
<feature type="compositionally biased region" description="Polar residues" evidence="1">
    <location>
        <begin position="227"/>
        <end position="238"/>
    </location>
</feature>
<evidence type="ECO:0000313" key="3">
    <source>
        <dbReference type="EMBL" id="OHS94066.1"/>
    </source>
</evidence>
<feature type="region of interest" description="Disordered" evidence="1">
    <location>
        <begin position="33"/>
        <end position="57"/>
    </location>
</feature>
<name>A0A1J4J3X7_9EUKA</name>
<evidence type="ECO:0000313" key="4">
    <source>
        <dbReference type="Proteomes" id="UP000179807"/>
    </source>
</evidence>
<evidence type="ECO:0000256" key="1">
    <source>
        <dbReference type="SAM" id="MobiDB-lite"/>
    </source>
</evidence>
<evidence type="ECO:0000313" key="2">
    <source>
        <dbReference type="EMBL" id="ARM19950.1"/>
    </source>
</evidence>
<feature type="region of interest" description="Disordered" evidence="1">
    <location>
        <begin position="106"/>
        <end position="159"/>
    </location>
</feature>
<dbReference type="Proteomes" id="UP000179807">
    <property type="component" value="Unassembled WGS sequence"/>
</dbReference>
<dbReference type="GeneID" id="94847510"/>
<keyword evidence="4" id="KW-1185">Reference proteome</keyword>
<dbReference type="EMBL" id="MLAK01001351">
    <property type="protein sequence ID" value="OHS94066.1"/>
    <property type="molecule type" value="Genomic_DNA"/>
</dbReference>
<feature type="region of interest" description="Disordered" evidence="1">
    <location>
        <begin position="628"/>
        <end position="757"/>
    </location>
</feature>
<sequence>MSRYGGNTSNYRYSNDKEDPLLAGQIKTVLDYRNELGGKQGNSGFSSPSRGSASNFTPHSAEYYLTHDVSDEIANSRTWHTPDPRDEDPCLAGQINTVMDYRSELQGKTSARASPSRTKNNPAPSSPRVSSAATCSPSRRQQSTNYSSSRVPAGNPYLDDDYVESQLAKSTPWHTPEAYEEDLCLANQINTVVDYRNELQSKQSASAKSNRFRNYSSPSAGGADLHANTSNPRLNPSSYFDAPASSPARYSGGNPRLNPSYMSEPASPKPSYAGGDPRLNPSYLLDEPAKKPTYAGGDPRLNPSYMIDDPDQKPTYNGPDPRLNPSYMMDDPVQKPTYNGPDPRLNPSYMMDEPVQKPTYNGPDPRLNPSYMMDEPVQKPTYNGPDPRLNPTYMMDEQPDPIRRTTTGNPRLNPTYMMDEEDDASRFRVSKNAGIPWHTPDAADEDPRLAGQINTLIDYRNELNSKQNLSARAKANKFVNYGQGEYSGSVVGANEDAANYRTGMVGGYTGEDIECEGVPWHTPDYGEEDLCLANQINVMVDYRNELKAKQGAISPSRSAGYPTGYSNASAAGYSSPAASGYGASGYGAPEPVHGESVPWHTPDSDEEDLCLANQINVMVDYKNDLKAKQAALKPKSRQPQASPYQRPQQPTRHLQSSPQKHQPQRATSTYSAPVSPRATTAQPSRVQQQSPTKGVSKYPQPQHAATQRKKAAPAYAPRSPQPVRQAASVSQQRVAPAPASPQASQYQPKYASFHQNASQVGYKYTAKEDYLESDDEYNSLSDSLTDDSEEEFERRYRQKASKKSDDSKKLHKALAHLDNASRILDMV</sequence>
<feature type="compositionally biased region" description="Polar residues" evidence="1">
    <location>
        <begin position="204"/>
        <end position="219"/>
    </location>
</feature>
<dbReference type="RefSeq" id="XP_068347203.1">
    <property type="nucleotide sequence ID" value="XM_068512806.1"/>
</dbReference>
<dbReference type="EMBL" id="KX579718">
    <property type="protein sequence ID" value="ARM19950.1"/>
    <property type="molecule type" value="Genomic_DNA"/>
</dbReference>
<feature type="region of interest" description="Disordered" evidence="1">
    <location>
        <begin position="774"/>
        <end position="810"/>
    </location>
</feature>
<organism evidence="3 4">
    <name type="scientific">Tritrichomonas foetus</name>
    <dbReference type="NCBI Taxonomy" id="1144522"/>
    <lineage>
        <taxon>Eukaryota</taxon>
        <taxon>Metamonada</taxon>
        <taxon>Parabasalia</taxon>
        <taxon>Tritrichomonadida</taxon>
        <taxon>Tritrichomonadidae</taxon>
        <taxon>Tritrichomonas</taxon>
    </lineage>
</organism>
<protein>
    <submittedName>
        <fullName evidence="3">Uncharacterized protein</fullName>
    </submittedName>
</protein>
<feature type="region of interest" description="Disordered" evidence="1">
    <location>
        <begin position="204"/>
        <end position="324"/>
    </location>
</feature>
<feature type="compositionally biased region" description="Polar residues" evidence="1">
    <location>
        <begin position="134"/>
        <end position="150"/>
    </location>
</feature>
<gene>
    <name evidence="3" type="ORF">TRFO_39732</name>
</gene>
<feature type="region of interest" description="Disordered" evidence="1">
    <location>
        <begin position="394"/>
        <end position="415"/>
    </location>
</feature>
<reference evidence="2" key="3">
    <citation type="journal article" date="2017" name="Biol. Cell">
        <title>The costa of trichomonads: A complex macromolecular cytoskeleton structure made of uncommon proteins.</title>
        <authorList>
            <person name="de Andrade Rosa I."/>
            <person name="Brigido M.C."/>
            <person name="de Oliveira Santos E."/>
            <person name="Gonzaga L."/>
            <person name="Zingali R.B."/>
            <person name="de Vasconcelos A.T."/>
            <person name="de Souza W."/>
            <person name="Benchimol M."/>
        </authorList>
    </citation>
    <scope>NUCLEOTIDE SEQUENCE</scope>
    <source>
        <strain evidence="2">39732</strain>
    </source>
</reference>
<reference evidence="2" key="1">
    <citation type="submission" date="2016-07" db="EMBL/GenBank/DDBJ databases">
        <authorList>
            <person name="Rosa I.A."/>
            <person name="Brigido M.C."/>
            <person name="Santos E.O."/>
            <person name="Almeida L.G.P."/>
            <person name="Zingalli R.B."/>
            <person name="Vasconcelos A.T.R."/>
            <person name="Souza W."/>
            <person name="Benchimol M."/>
        </authorList>
    </citation>
    <scope>NUCLEOTIDE SEQUENCE</scope>
    <source>
        <strain evidence="2">39732</strain>
    </source>
</reference>
<proteinExistence type="predicted"/>
<feature type="compositionally biased region" description="Low complexity" evidence="1">
    <location>
        <begin position="42"/>
        <end position="54"/>
    </location>
</feature>
<feature type="compositionally biased region" description="Polar residues" evidence="1">
    <location>
        <begin position="106"/>
        <end position="121"/>
    </location>
</feature>
<feature type="compositionally biased region" description="Low complexity" evidence="1">
    <location>
        <begin position="730"/>
        <end position="748"/>
    </location>
</feature>
<dbReference type="VEuPathDB" id="TrichDB:TRFO_39732"/>
<feature type="compositionally biased region" description="Low complexity" evidence="1">
    <location>
        <begin position="122"/>
        <end position="133"/>
    </location>
</feature>
<accession>A0A1J4J3X7</accession>
<reference evidence="3 4" key="2">
    <citation type="submission" date="2016-10" db="EMBL/GenBank/DDBJ databases">
        <authorList>
            <person name="Benchimol M."/>
            <person name="Almeida L.G."/>
            <person name="Vasconcelos A.T."/>
            <person name="Perreira-Neves A."/>
            <person name="Rosa I.A."/>
            <person name="Tasca T."/>
            <person name="Bogo M.R."/>
            <person name="de Souza W."/>
        </authorList>
    </citation>
    <scope>NUCLEOTIDE SEQUENCE [LARGE SCALE GENOMIC DNA]</scope>
    <source>
        <strain evidence="3 4">K</strain>
    </source>
</reference>